<evidence type="ECO:0000256" key="1">
    <source>
        <dbReference type="SAM" id="SignalP"/>
    </source>
</evidence>
<name>A0A3S5AY32_9PLAT</name>
<keyword evidence="3" id="KW-1185">Reference proteome</keyword>
<proteinExistence type="predicted"/>
<comment type="caution">
    <text evidence="2">The sequence shown here is derived from an EMBL/GenBank/DDBJ whole genome shotgun (WGS) entry which is preliminary data.</text>
</comment>
<accession>A0A3S5AY32</accession>
<feature type="chain" id="PRO_5018686925" evidence="1">
    <location>
        <begin position="19"/>
        <end position="211"/>
    </location>
</feature>
<keyword evidence="1" id="KW-0732">Signal</keyword>
<evidence type="ECO:0000313" key="3">
    <source>
        <dbReference type="Proteomes" id="UP000784294"/>
    </source>
</evidence>
<reference evidence="2" key="1">
    <citation type="submission" date="2018-11" db="EMBL/GenBank/DDBJ databases">
        <authorList>
            <consortium name="Pathogen Informatics"/>
        </authorList>
    </citation>
    <scope>NUCLEOTIDE SEQUENCE</scope>
</reference>
<sequence>MAGLLLTFLYSFLSYSQAYCVRGGCRESDGWCRVLWGKTGYRAGGECFQFNLPTRLNPLHPYSAALSDSVPSGPDSPYPGSSTSFWPADGMTTQTTLLQSSSTAQPVRTMSGINSGVEPDSTQLPEGNSINVPLEFSASLPSSLSSLSANSHSSTWRHLQTSAMAAARGSGAKSLPLHHIDLVANCGKLRPEPADRWNDIKAWPGKACLSR</sequence>
<evidence type="ECO:0000313" key="2">
    <source>
        <dbReference type="EMBL" id="VEL35110.1"/>
    </source>
</evidence>
<protein>
    <submittedName>
        <fullName evidence="2">Uncharacterized protein</fullName>
    </submittedName>
</protein>
<dbReference type="AlphaFoldDB" id="A0A3S5AY32"/>
<gene>
    <name evidence="2" type="ORF">PXEA_LOCUS28550</name>
</gene>
<feature type="signal peptide" evidence="1">
    <location>
        <begin position="1"/>
        <end position="18"/>
    </location>
</feature>
<organism evidence="2 3">
    <name type="scientific">Protopolystoma xenopodis</name>
    <dbReference type="NCBI Taxonomy" id="117903"/>
    <lineage>
        <taxon>Eukaryota</taxon>
        <taxon>Metazoa</taxon>
        <taxon>Spiralia</taxon>
        <taxon>Lophotrochozoa</taxon>
        <taxon>Platyhelminthes</taxon>
        <taxon>Monogenea</taxon>
        <taxon>Polyopisthocotylea</taxon>
        <taxon>Polystomatidea</taxon>
        <taxon>Polystomatidae</taxon>
        <taxon>Protopolystoma</taxon>
    </lineage>
</organism>
<dbReference type="Proteomes" id="UP000784294">
    <property type="component" value="Unassembled WGS sequence"/>
</dbReference>
<dbReference type="EMBL" id="CAAALY010249110">
    <property type="protein sequence ID" value="VEL35110.1"/>
    <property type="molecule type" value="Genomic_DNA"/>
</dbReference>